<dbReference type="InterPro" id="IPR031314">
    <property type="entry name" value="DNK_dom"/>
</dbReference>
<proteinExistence type="predicted"/>
<feature type="binding site" evidence="2">
    <location>
        <begin position="24"/>
        <end position="32"/>
    </location>
    <ligand>
        <name>ATP</name>
        <dbReference type="ChEBI" id="CHEBI:30616"/>
    </ligand>
</feature>
<organism evidence="4">
    <name type="scientific">Burkholderia cenocepacia</name>
    <dbReference type="NCBI Taxonomy" id="95486"/>
    <lineage>
        <taxon>Bacteria</taxon>
        <taxon>Pseudomonadati</taxon>
        <taxon>Pseudomonadota</taxon>
        <taxon>Betaproteobacteria</taxon>
        <taxon>Burkholderiales</taxon>
        <taxon>Burkholderiaceae</taxon>
        <taxon>Burkholderia</taxon>
        <taxon>Burkholderia cepacia complex</taxon>
    </lineage>
</organism>
<dbReference type="Gene3D" id="3.40.50.300">
    <property type="entry name" value="P-loop containing nucleotide triphosphate hydrolases"/>
    <property type="match status" value="1"/>
</dbReference>
<dbReference type="GO" id="GO:0005524">
    <property type="term" value="F:ATP binding"/>
    <property type="evidence" value="ECO:0007669"/>
    <property type="project" value="UniProtKB-KW"/>
</dbReference>
<dbReference type="CDD" id="cd01673">
    <property type="entry name" value="dNK"/>
    <property type="match status" value="1"/>
</dbReference>
<keyword evidence="4" id="KW-0418">Kinase</keyword>
<evidence type="ECO:0000256" key="1">
    <source>
        <dbReference type="PIRSR" id="PIRSR000705-1"/>
    </source>
</evidence>
<dbReference type="PIRSF" id="PIRSF000705">
    <property type="entry name" value="DNK"/>
    <property type="match status" value="1"/>
</dbReference>
<evidence type="ECO:0000256" key="2">
    <source>
        <dbReference type="PIRSR" id="PIRSR000705-3"/>
    </source>
</evidence>
<protein>
    <submittedName>
        <fullName evidence="4">Deoxyadenosine kinase</fullName>
    </submittedName>
</protein>
<dbReference type="OrthoDB" id="9776634at2"/>
<dbReference type="EMBL" id="JJOA01000008">
    <property type="protein sequence ID" value="KEA59716.1"/>
    <property type="molecule type" value="Genomic_DNA"/>
</dbReference>
<dbReference type="PANTHER" id="PTHR10513:SF46">
    <property type="entry name" value="DEOXYGUANOSINE KINASE"/>
    <property type="match status" value="1"/>
</dbReference>
<reference evidence="4" key="1">
    <citation type="submission" date="2014-04" db="EMBL/GenBank/DDBJ databases">
        <title>In planta biocontrol of soil-borne Fusarium wilt of banana through a plant endophytic bacterium, Burkholderia cenocepacia 869T2.</title>
        <authorList>
            <person name="Ho Y.-N."/>
            <person name="Chiang H.-M."/>
            <person name="Chao C.-P."/>
            <person name="Su C.-C."/>
            <person name="Hsu H.-F."/>
            <person name="Guo C.-T."/>
            <person name="Hsieh J.-L."/>
            <person name="Huang C.-C."/>
        </authorList>
    </citation>
    <scope>NUCLEOTIDE SEQUENCE [LARGE SCALE GENOMIC DNA]</scope>
    <source>
        <strain evidence="4">869T2</strain>
    </source>
</reference>
<dbReference type="InterPro" id="IPR002624">
    <property type="entry name" value="DCK/DGK"/>
</dbReference>
<comment type="caution">
    <text evidence="4">The sequence shown here is derived from an EMBL/GenBank/DDBJ whole genome shotgun (WGS) entry which is preliminary data.</text>
</comment>
<keyword evidence="4" id="KW-0808">Transferase</keyword>
<dbReference type="SUPFAM" id="SSF52540">
    <property type="entry name" value="P-loop containing nucleoside triphosphate hydrolases"/>
    <property type="match status" value="1"/>
</dbReference>
<accession>A0A071MT98</accession>
<feature type="binding site" evidence="2">
    <location>
        <begin position="151"/>
        <end position="155"/>
    </location>
    <ligand>
        <name>ATP</name>
        <dbReference type="ChEBI" id="CHEBI:30616"/>
    </ligand>
</feature>
<sequence length="228" mass="26152">MNSTPLTVTAPDLRAPHRYLVIEGPIGVGKTTLARLLAERWSMQTLLERPQDNPFLERFYRDTARYALPVQLSFALQRAQQARELIGALDTGRPVIADFMPQKNDIFARLNLPEDEWQLYRAVATHVDVPQAPSPDLVVYLQASPEVLFSRIQKRGLPMELQISDAYLRSLVDAYNEFFYHYDRTPVLTVAAEHLNPLDSPEDLALLIERIETMRGRKEFFVKGETTR</sequence>
<evidence type="ECO:0000259" key="3">
    <source>
        <dbReference type="Pfam" id="PF01712"/>
    </source>
</evidence>
<keyword evidence="2" id="KW-0067">ATP-binding</keyword>
<dbReference type="AlphaFoldDB" id="A0A071MT98"/>
<dbReference type="GO" id="GO:0019136">
    <property type="term" value="F:deoxynucleoside kinase activity"/>
    <property type="evidence" value="ECO:0007669"/>
    <property type="project" value="InterPro"/>
</dbReference>
<dbReference type="Pfam" id="PF01712">
    <property type="entry name" value="dNK"/>
    <property type="match status" value="1"/>
</dbReference>
<evidence type="ECO:0000313" key="4">
    <source>
        <dbReference type="EMBL" id="KEA59716.1"/>
    </source>
</evidence>
<keyword evidence="2" id="KW-0547">Nucleotide-binding</keyword>
<gene>
    <name evidence="4" type="ORF">DT99_08885</name>
</gene>
<dbReference type="GO" id="GO:0005737">
    <property type="term" value="C:cytoplasm"/>
    <property type="evidence" value="ECO:0007669"/>
    <property type="project" value="TreeGrafter"/>
</dbReference>
<name>A0A071MT98_9BURK</name>
<dbReference type="InterPro" id="IPR050566">
    <property type="entry name" value="Deoxyribonucleoside_kinase"/>
</dbReference>
<dbReference type="InterPro" id="IPR027417">
    <property type="entry name" value="P-loop_NTPase"/>
</dbReference>
<feature type="domain" description="Deoxynucleoside kinase" evidence="3">
    <location>
        <begin position="20"/>
        <end position="211"/>
    </location>
</feature>
<feature type="active site" description="Proton acceptor" evidence="1">
    <location>
        <position position="98"/>
    </location>
</feature>
<dbReference type="PANTHER" id="PTHR10513">
    <property type="entry name" value="DEOXYNUCLEOSIDE KINASE"/>
    <property type="match status" value="1"/>
</dbReference>